<gene>
    <name evidence="7" type="ORF">ACAOBT_LOCUS9285</name>
</gene>
<evidence type="ECO:0000313" key="8">
    <source>
        <dbReference type="Proteomes" id="UP001152888"/>
    </source>
</evidence>
<evidence type="ECO:0000259" key="6">
    <source>
        <dbReference type="PROSITE" id="PS50850"/>
    </source>
</evidence>
<dbReference type="Gene3D" id="1.20.1250.20">
    <property type="entry name" value="MFS general substrate transporter like domains"/>
    <property type="match status" value="1"/>
</dbReference>
<evidence type="ECO:0000313" key="7">
    <source>
        <dbReference type="EMBL" id="CAH1971118.1"/>
    </source>
</evidence>
<protein>
    <recommendedName>
        <fullName evidence="6">Major facilitator superfamily (MFS) profile domain-containing protein</fullName>
    </recommendedName>
</protein>
<feature type="domain" description="Major facilitator superfamily (MFS) profile" evidence="6">
    <location>
        <begin position="1"/>
        <end position="419"/>
    </location>
</feature>
<feature type="transmembrane region" description="Helical" evidence="5">
    <location>
        <begin position="293"/>
        <end position="313"/>
    </location>
</feature>
<dbReference type="GO" id="GO:0022857">
    <property type="term" value="F:transmembrane transporter activity"/>
    <property type="evidence" value="ECO:0007669"/>
    <property type="project" value="InterPro"/>
</dbReference>
<evidence type="ECO:0000256" key="3">
    <source>
        <dbReference type="ARBA" id="ARBA00022989"/>
    </source>
</evidence>
<dbReference type="SUPFAM" id="SSF103473">
    <property type="entry name" value="MFS general substrate transporter"/>
    <property type="match status" value="1"/>
</dbReference>
<dbReference type="InterPro" id="IPR005828">
    <property type="entry name" value="MFS_sugar_transport-like"/>
</dbReference>
<dbReference type="InterPro" id="IPR036259">
    <property type="entry name" value="MFS_trans_sf"/>
</dbReference>
<evidence type="ECO:0000256" key="2">
    <source>
        <dbReference type="ARBA" id="ARBA00022692"/>
    </source>
</evidence>
<dbReference type="InterPro" id="IPR020846">
    <property type="entry name" value="MFS_dom"/>
</dbReference>
<dbReference type="Pfam" id="PF00083">
    <property type="entry name" value="Sugar_tr"/>
    <property type="match status" value="1"/>
</dbReference>
<accession>A0A9P0KA46</accession>
<feature type="transmembrane region" description="Helical" evidence="5">
    <location>
        <begin position="36"/>
        <end position="57"/>
    </location>
</feature>
<keyword evidence="2 5" id="KW-0812">Transmembrane</keyword>
<dbReference type="PROSITE" id="PS50850">
    <property type="entry name" value="MFS"/>
    <property type="match status" value="1"/>
</dbReference>
<dbReference type="OrthoDB" id="6612291at2759"/>
<keyword evidence="3 5" id="KW-1133">Transmembrane helix</keyword>
<comment type="subcellular location">
    <subcellularLocation>
        <location evidence="1">Membrane</location>
        <topology evidence="1">Multi-pass membrane protein</topology>
    </subcellularLocation>
</comment>
<dbReference type="GO" id="GO:0016020">
    <property type="term" value="C:membrane"/>
    <property type="evidence" value="ECO:0007669"/>
    <property type="project" value="UniProtKB-SubCell"/>
</dbReference>
<dbReference type="EMBL" id="CAKOFQ010006782">
    <property type="protein sequence ID" value="CAH1971118.1"/>
    <property type="molecule type" value="Genomic_DNA"/>
</dbReference>
<dbReference type="PANTHER" id="PTHR48021:SF47">
    <property type="entry name" value="GH17672P"/>
    <property type="match status" value="1"/>
</dbReference>
<evidence type="ECO:0000256" key="4">
    <source>
        <dbReference type="ARBA" id="ARBA00023136"/>
    </source>
</evidence>
<feature type="transmembrane region" description="Helical" evidence="5">
    <location>
        <begin position="228"/>
        <end position="255"/>
    </location>
</feature>
<feature type="transmembrane region" description="Helical" evidence="5">
    <location>
        <begin position="396"/>
        <end position="415"/>
    </location>
</feature>
<feature type="transmembrane region" description="Helical" evidence="5">
    <location>
        <begin position="267"/>
        <end position="286"/>
    </location>
</feature>
<dbReference type="Proteomes" id="UP001152888">
    <property type="component" value="Unassembled WGS sequence"/>
</dbReference>
<feature type="transmembrane region" description="Helical" evidence="5">
    <location>
        <begin position="364"/>
        <end position="384"/>
    </location>
</feature>
<feature type="transmembrane region" description="Helical" evidence="5">
    <location>
        <begin position="150"/>
        <end position="170"/>
    </location>
</feature>
<feature type="transmembrane region" description="Helical" evidence="5">
    <location>
        <begin position="328"/>
        <end position="352"/>
    </location>
</feature>
<evidence type="ECO:0000256" key="1">
    <source>
        <dbReference type="ARBA" id="ARBA00004141"/>
    </source>
</evidence>
<evidence type="ECO:0000256" key="5">
    <source>
        <dbReference type="SAM" id="Phobius"/>
    </source>
</evidence>
<feature type="transmembrane region" description="Helical" evidence="5">
    <location>
        <begin position="89"/>
        <end position="111"/>
    </location>
</feature>
<sequence>MAQGMGMGFISPIYLKMRSNETDTNLVDRPLEPQELSIFAGIINAGAVAGALVAGVISNHVGRKKFFILLAFLMLAGFFIHTITRNLYLHYLARCLIGLGTGGGVVIYLYAAEIAGKHNRATTATISSLMFAIGRLYVYCLGPVVSIKQYCFLCTVPLMLCIVWIILIVPESPFYLVAKKQDAKAEKVLHKLNPAEKAMEQMQDIRVLLFAKRMDWKSLLMDQVSRKAFFICLGVQFLTILSGDYLIVSFIGVILNFPSGHLSGNTYAKIVGGLKVVAGCGIPFAVDHIPRRMLLISCLYVTFVCHLVTGSYFTLKYLDYKCANDMEFLVVLSVTIYGLIQTIGLRMLSGLYVGEMLPNNMKPIAGPIVIACGYSVGLILNVVFPLLEANFAVDYLFYGMSLVCFVGAIFSYLYVPETRKMSLIEIQDILRAKQYVTRL</sequence>
<reference evidence="7" key="1">
    <citation type="submission" date="2022-03" db="EMBL/GenBank/DDBJ databases">
        <authorList>
            <person name="Sayadi A."/>
        </authorList>
    </citation>
    <scope>NUCLEOTIDE SEQUENCE</scope>
</reference>
<dbReference type="PANTHER" id="PTHR48021">
    <property type="match status" value="1"/>
</dbReference>
<feature type="transmembrane region" description="Helical" evidence="5">
    <location>
        <begin position="66"/>
        <end position="83"/>
    </location>
</feature>
<comment type="caution">
    <text evidence="7">The sequence shown here is derived from an EMBL/GenBank/DDBJ whole genome shotgun (WGS) entry which is preliminary data.</text>
</comment>
<proteinExistence type="predicted"/>
<organism evidence="7 8">
    <name type="scientific">Acanthoscelides obtectus</name>
    <name type="common">Bean weevil</name>
    <name type="synonym">Bruchus obtectus</name>
    <dbReference type="NCBI Taxonomy" id="200917"/>
    <lineage>
        <taxon>Eukaryota</taxon>
        <taxon>Metazoa</taxon>
        <taxon>Ecdysozoa</taxon>
        <taxon>Arthropoda</taxon>
        <taxon>Hexapoda</taxon>
        <taxon>Insecta</taxon>
        <taxon>Pterygota</taxon>
        <taxon>Neoptera</taxon>
        <taxon>Endopterygota</taxon>
        <taxon>Coleoptera</taxon>
        <taxon>Polyphaga</taxon>
        <taxon>Cucujiformia</taxon>
        <taxon>Chrysomeloidea</taxon>
        <taxon>Chrysomelidae</taxon>
        <taxon>Bruchinae</taxon>
        <taxon>Bruchini</taxon>
        <taxon>Acanthoscelides</taxon>
    </lineage>
</organism>
<keyword evidence="4 5" id="KW-0472">Membrane</keyword>
<dbReference type="AlphaFoldDB" id="A0A9P0KA46"/>
<dbReference type="InterPro" id="IPR050549">
    <property type="entry name" value="MFS_Trehalose_Transporter"/>
</dbReference>
<name>A0A9P0KA46_ACAOB</name>
<feature type="transmembrane region" description="Helical" evidence="5">
    <location>
        <begin position="123"/>
        <end position="144"/>
    </location>
</feature>
<keyword evidence="8" id="KW-1185">Reference proteome</keyword>